<dbReference type="GO" id="GO:0030688">
    <property type="term" value="C:preribosome, small subunit precursor"/>
    <property type="evidence" value="ECO:0007669"/>
    <property type="project" value="InterPro"/>
</dbReference>
<protein>
    <recommendedName>
        <fullName evidence="3">Ribosome biogenesis protein SLX9</fullName>
    </recommendedName>
</protein>
<feature type="domain" description="Clp ATPase C-terminal" evidence="9">
    <location>
        <begin position="568"/>
        <end position="662"/>
    </location>
</feature>
<feature type="region of interest" description="Disordered" evidence="7">
    <location>
        <begin position="475"/>
        <end position="497"/>
    </location>
</feature>
<dbReference type="InterPro" id="IPR050052">
    <property type="entry name" value="ATP-dep_Clp_protease_ClpX"/>
</dbReference>
<dbReference type="InterPro" id="IPR019489">
    <property type="entry name" value="Clp_ATPase_C"/>
</dbReference>
<dbReference type="InterPro" id="IPR028160">
    <property type="entry name" value="Slx9-like"/>
</dbReference>
<evidence type="ECO:0000256" key="6">
    <source>
        <dbReference type="ARBA" id="ARBA00023242"/>
    </source>
</evidence>
<dbReference type="GO" id="GO:0005524">
    <property type="term" value="F:ATP binding"/>
    <property type="evidence" value="ECO:0007669"/>
    <property type="project" value="UniProtKB-KW"/>
</dbReference>
<evidence type="ECO:0000256" key="4">
    <source>
        <dbReference type="ARBA" id="ARBA00022741"/>
    </source>
</evidence>
<dbReference type="Proteomes" id="UP000215289">
    <property type="component" value="Unassembled WGS sequence"/>
</dbReference>
<dbReference type="GO" id="GO:0051603">
    <property type="term" value="P:proteolysis involved in protein catabolic process"/>
    <property type="evidence" value="ECO:0007669"/>
    <property type="project" value="TreeGrafter"/>
</dbReference>
<evidence type="ECO:0000256" key="7">
    <source>
        <dbReference type="SAM" id="MobiDB-lite"/>
    </source>
</evidence>
<comment type="caution">
    <text evidence="10">The sequence shown here is derived from an EMBL/GenBank/DDBJ whole genome shotgun (WGS) entry which is preliminary data.</text>
</comment>
<dbReference type="GO" id="GO:0005730">
    <property type="term" value="C:nucleolus"/>
    <property type="evidence" value="ECO:0007669"/>
    <property type="project" value="UniProtKB-SubCell"/>
</dbReference>
<dbReference type="GO" id="GO:0005759">
    <property type="term" value="C:mitochondrial matrix"/>
    <property type="evidence" value="ECO:0007669"/>
    <property type="project" value="TreeGrafter"/>
</dbReference>
<dbReference type="GO" id="GO:0030686">
    <property type="term" value="C:90S preribosome"/>
    <property type="evidence" value="ECO:0007669"/>
    <property type="project" value="InterPro"/>
</dbReference>
<dbReference type="SUPFAM" id="SSF52540">
    <property type="entry name" value="P-loop containing nucleoside triphosphate hydrolases"/>
    <property type="match status" value="1"/>
</dbReference>
<feature type="domain" description="AAA+ ATPase" evidence="8">
    <location>
        <begin position="289"/>
        <end position="479"/>
    </location>
</feature>
<gene>
    <name evidence="10" type="ORF">CFD26_107121</name>
</gene>
<evidence type="ECO:0000256" key="3">
    <source>
        <dbReference type="ARBA" id="ARBA00021321"/>
    </source>
</evidence>
<feature type="compositionally biased region" description="Polar residues" evidence="7">
    <location>
        <begin position="408"/>
        <end position="435"/>
    </location>
</feature>
<reference evidence="10 11" key="1">
    <citation type="submission" date="2018-08" db="EMBL/GenBank/DDBJ databases">
        <title>Draft genome sequences of two Aspergillus turcosus clinical strains isolated from bronchoalveolar lavage fluid: one azole-susceptible and the other azole-resistant.</title>
        <authorList>
            <person name="Parent-Michaud M."/>
            <person name="Dufresne P.J."/>
            <person name="Fournier E."/>
            <person name="Martineau C."/>
            <person name="Moreira S."/>
            <person name="Perkins V."/>
            <person name="De Repentigny L."/>
            <person name="Dufresne S.F."/>
        </authorList>
    </citation>
    <scope>NUCLEOTIDE SEQUENCE [LARGE SCALE GENOMIC DNA]</scope>
    <source>
        <strain evidence="10">HMR AF 1038</strain>
    </source>
</reference>
<dbReference type="GO" id="GO:0000462">
    <property type="term" value="P:maturation of SSU-rRNA from tricistronic rRNA transcript (SSU-rRNA, 5.8S rRNA, LSU-rRNA)"/>
    <property type="evidence" value="ECO:0007669"/>
    <property type="project" value="InterPro"/>
</dbReference>
<dbReference type="InterPro" id="IPR003959">
    <property type="entry name" value="ATPase_AAA_core"/>
</dbReference>
<dbReference type="EMBL" id="NIDN02000037">
    <property type="protein sequence ID" value="RLL99181.1"/>
    <property type="molecule type" value="Genomic_DNA"/>
</dbReference>
<keyword evidence="11" id="KW-1185">Reference proteome</keyword>
<dbReference type="AlphaFoldDB" id="A0A3R7FA90"/>
<dbReference type="Gene3D" id="1.10.8.60">
    <property type="match status" value="1"/>
</dbReference>
<feature type="compositionally biased region" description="Basic and acidic residues" evidence="7">
    <location>
        <begin position="684"/>
        <end position="694"/>
    </location>
</feature>
<dbReference type="OrthoDB" id="1721884at2759"/>
<feature type="compositionally biased region" description="Polar residues" evidence="7">
    <location>
        <begin position="148"/>
        <end position="159"/>
    </location>
</feature>
<dbReference type="FunFam" id="1.10.8.60:FF:000138">
    <property type="entry name" value="ATP-dependent Clp protease ATP-binding subunit ClpX"/>
    <property type="match status" value="1"/>
</dbReference>
<feature type="region of interest" description="Disordered" evidence="7">
    <location>
        <begin position="249"/>
        <end position="279"/>
    </location>
</feature>
<evidence type="ECO:0000256" key="2">
    <source>
        <dbReference type="ARBA" id="ARBA00011022"/>
    </source>
</evidence>
<dbReference type="Pfam" id="PF15341">
    <property type="entry name" value="SLX9"/>
    <property type="match status" value="1"/>
</dbReference>
<dbReference type="Pfam" id="PF10431">
    <property type="entry name" value="ClpB_D2-small"/>
    <property type="match status" value="1"/>
</dbReference>
<feature type="compositionally biased region" description="Polar residues" evidence="7">
    <location>
        <begin position="480"/>
        <end position="497"/>
    </location>
</feature>
<feature type="region of interest" description="Disordered" evidence="7">
    <location>
        <begin position="684"/>
        <end position="704"/>
    </location>
</feature>
<dbReference type="SMART" id="SM00382">
    <property type="entry name" value="AAA"/>
    <property type="match status" value="1"/>
</dbReference>
<keyword evidence="6" id="KW-0539">Nucleus</keyword>
<organism evidence="10 11">
    <name type="scientific">Aspergillus turcosus</name>
    <dbReference type="NCBI Taxonomy" id="1245748"/>
    <lineage>
        <taxon>Eukaryota</taxon>
        <taxon>Fungi</taxon>
        <taxon>Dikarya</taxon>
        <taxon>Ascomycota</taxon>
        <taxon>Pezizomycotina</taxon>
        <taxon>Eurotiomycetes</taxon>
        <taxon>Eurotiomycetidae</taxon>
        <taxon>Eurotiales</taxon>
        <taxon>Aspergillaceae</taxon>
        <taxon>Aspergillus</taxon>
        <taxon>Aspergillus subgen. Fumigati</taxon>
    </lineage>
</organism>
<dbReference type="Gene3D" id="3.40.50.300">
    <property type="entry name" value="P-loop containing nucleotide triphosphate hydrolases"/>
    <property type="match status" value="1"/>
</dbReference>
<evidence type="ECO:0000313" key="10">
    <source>
        <dbReference type="EMBL" id="RLL99181.1"/>
    </source>
</evidence>
<dbReference type="InterPro" id="IPR027417">
    <property type="entry name" value="P-loop_NTPase"/>
</dbReference>
<accession>A0A3R7FA90</accession>
<keyword evidence="5" id="KW-0067">ATP-binding</keyword>
<dbReference type="SMART" id="SM01086">
    <property type="entry name" value="ClpB_D2-small"/>
    <property type="match status" value="1"/>
</dbReference>
<feature type="region of interest" description="Disordered" evidence="7">
    <location>
        <begin position="399"/>
        <end position="439"/>
    </location>
</feature>
<feature type="region of interest" description="Disordered" evidence="7">
    <location>
        <begin position="1"/>
        <end position="26"/>
    </location>
</feature>
<evidence type="ECO:0000256" key="5">
    <source>
        <dbReference type="ARBA" id="ARBA00022840"/>
    </source>
</evidence>
<name>A0A3R7FA90_9EURO</name>
<evidence type="ECO:0000259" key="9">
    <source>
        <dbReference type="SMART" id="SM01086"/>
    </source>
</evidence>
<evidence type="ECO:0000313" key="11">
    <source>
        <dbReference type="Proteomes" id="UP000215289"/>
    </source>
</evidence>
<comment type="similarity">
    <text evidence="2">Belongs to the SLX9 family.</text>
</comment>
<proteinExistence type="inferred from homology"/>
<evidence type="ECO:0000256" key="1">
    <source>
        <dbReference type="ARBA" id="ARBA00004604"/>
    </source>
</evidence>
<dbReference type="InterPro" id="IPR003593">
    <property type="entry name" value="AAA+_ATPase"/>
</dbReference>
<dbReference type="GO" id="GO:0016887">
    <property type="term" value="F:ATP hydrolysis activity"/>
    <property type="evidence" value="ECO:0007669"/>
    <property type="project" value="InterPro"/>
</dbReference>
<keyword evidence="4" id="KW-0547">Nucleotide-binding</keyword>
<feature type="region of interest" description="Disordered" evidence="7">
    <location>
        <begin position="138"/>
        <end position="159"/>
    </location>
</feature>
<sequence>MAPIRPIKKTVTTTKKPSSGKGAIPSTKSAYLEDDFRTTKRDKRLIKHASFVSKIEKSSQKAPKRRRASKKLVANLESLADALPETETEMNDPSNQVNIIKQKTLQHKPGAMKRRQKLEKLERDRFAKNMAQMSSIQTNVQPVAEPQNEASSTSNRSDFTNQPFSGIYEAGLPTAGPLGSTPAFGAPRITPKTLKQYLDQFVVGQDRAKKILSVAVFNHYQRVQELQRREEENAELLARRARREALEHHPAEDEFPGQQRTVHLPPSPKPTTPNPDEALLSDSSPLQLEKSNILLLGPSGVGKTLMAKTLAKVLSVPFSISDCTPFTQAGYIGEDAEICVHRLLAAANYDVEQAERGIIVLDEVDKIAAAKVSHGKDVSGEGVQQALLKIIEGTTVQVQAKQERNAHRTSGTPNSFPSNSPLGNHSFSQSPTGNAPQKGEIYNVRTDNILFIFSGAFVGLHKVIMDRISHGSMGFGQPVRSESSPTQQAGDPLTATANQPVPILPGSEEEALYKKHLPFFTAASPTSPDGEPPYFNALDLLNPTDLQNYGFIPELVGRIPVTAALSALSQPLLVRILTEPRNSLLAQYTTLFSLSGIELRFTTPALHKVAANAFTMGTGARALRTEMENILSDAMFETPGSSVKFVLVTEAVADRKEKPIYLARGQGGRFHSLIADEESKWEEKMRRERKEKGQATENQPSIANFREYRTRAAGI</sequence>
<dbReference type="STRING" id="1245748.A0A3R7FA90"/>
<dbReference type="PANTHER" id="PTHR48102">
    <property type="entry name" value="ATP-DEPENDENT CLP PROTEASE ATP-BINDING SUBUNIT CLPX-LIKE, MITOCHONDRIAL-RELATED"/>
    <property type="match status" value="1"/>
</dbReference>
<dbReference type="PANTHER" id="PTHR48102:SF7">
    <property type="entry name" value="ATP-DEPENDENT CLP PROTEASE ATP-BINDING SUBUNIT CLPX-LIKE, MITOCHONDRIAL"/>
    <property type="match status" value="1"/>
</dbReference>
<comment type="subcellular location">
    <subcellularLocation>
        <location evidence="1">Nucleus</location>
        <location evidence="1">Nucleolus</location>
    </subcellularLocation>
</comment>
<evidence type="ECO:0000259" key="8">
    <source>
        <dbReference type="SMART" id="SM00382"/>
    </source>
</evidence>
<dbReference type="Pfam" id="PF07724">
    <property type="entry name" value="AAA_2"/>
    <property type="match status" value="1"/>
</dbReference>